<evidence type="ECO:0000256" key="1">
    <source>
        <dbReference type="ARBA" id="ARBA00023203"/>
    </source>
</evidence>
<dbReference type="SMART" id="SM00498">
    <property type="entry name" value="FH2"/>
    <property type="match status" value="1"/>
</dbReference>
<dbReference type="InterPro" id="IPR011989">
    <property type="entry name" value="ARM-like"/>
</dbReference>
<feature type="domain" description="FH2" evidence="5">
    <location>
        <begin position="2465"/>
        <end position="2855"/>
    </location>
</feature>
<feature type="compositionally biased region" description="Basic and acidic residues" evidence="2">
    <location>
        <begin position="93"/>
        <end position="117"/>
    </location>
</feature>
<feature type="compositionally biased region" description="Basic and acidic residues" evidence="2">
    <location>
        <begin position="1357"/>
        <end position="1379"/>
    </location>
</feature>
<feature type="compositionally biased region" description="Low complexity" evidence="2">
    <location>
        <begin position="1178"/>
        <end position="1188"/>
    </location>
</feature>
<feature type="region of interest" description="Disordered" evidence="2">
    <location>
        <begin position="2891"/>
        <end position="2913"/>
    </location>
</feature>
<feature type="compositionally biased region" description="Low complexity" evidence="2">
    <location>
        <begin position="631"/>
        <end position="645"/>
    </location>
</feature>
<feature type="compositionally biased region" description="Low complexity" evidence="2">
    <location>
        <begin position="1204"/>
        <end position="1223"/>
    </location>
</feature>
<feature type="compositionally biased region" description="Acidic residues" evidence="2">
    <location>
        <begin position="385"/>
        <end position="398"/>
    </location>
</feature>
<dbReference type="Gene3D" id="1.25.10.10">
    <property type="entry name" value="Leucine-rich Repeat Variant"/>
    <property type="match status" value="1"/>
</dbReference>
<feature type="compositionally biased region" description="Acidic residues" evidence="2">
    <location>
        <begin position="1718"/>
        <end position="1732"/>
    </location>
</feature>
<feature type="compositionally biased region" description="Low complexity" evidence="2">
    <location>
        <begin position="578"/>
        <end position="588"/>
    </location>
</feature>
<feature type="compositionally biased region" description="Basic and acidic residues" evidence="2">
    <location>
        <begin position="179"/>
        <end position="218"/>
    </location>
</feature>
<feature type="compositionally biased region" description="Polar residues" evidence="2">
    <location>
        <begin position="494"/>
        <end position="513"/>
    </location>
</feature>
<feature type="non-terminal residue" evidence="6">
    <location>
        <position position="1"/>
    </location>
</feature>
<feature type="compositionally biased region" description="Polar residues" evidence="2">
    <location>
        <begin position="1460"/>
        <end position="1471"/>
    </location>
</feature>
<protein>
    <submittedName>
        <fullName evidence="6">Uncharacterized protein</fullName>
    </submittedName>
</protein>
<dbReference type="FunFam" id="1.25.10.10:FF:000056">
    <property type="entry name" value="FH1/FH2 domain-containing protein 3 isoform X1"/>
    <property type="match status" value="1"/>
</dbReference>
<dbReference type="GO" id="GO:0005737">
    <property type="term" value="C:cytoplasm"/>
    <property type="evidence" value="ECO:0007669"/>
    <property type="project" value="TreeGrafter"/>
</dbReference>
<dbReference type="InterPro" id="IPR014768">
    <property type="entry name" value="GBD/FH3_dom"/>
</dbReference>
<dbReference type="SUPFAM" id="SSF48371">
    <property type="entry name" value="ARM repeat"/>
    <property type="match status" value="1"/>
</dbReference>
<dbReference type="InterPro" id="IPR042201">
    <property type="entry name" value="FH2_Formin_sf"/>
</dbReference>
<dbReference type="PANTHER" id="PTHR45920:SF4">
    <property type="entry name" value="FORMIN HOMOLOGY 2 DOMAIN CONTAINING, ISOFORM I"/>
    <property type="match status" value="1"/>
</dbReference>
<dbReference type="InterPro" id="IPR014767">
    <property type="entry name" value="DAD_dom"/>
</dbReference>
<feature type="compositionally biased region" description="Polar residues" evidence="2">
    <location>
        <begin position="1039"/>
        <end position="1052"/>
    </location>
</feature>
<feature type="compositionally biased region" description="Polar residues" evidence="2">
    <location>
        <begin position="335"/>
        <end position="381"/>
    </location>
</feature>
<feature type="region of interest" description="Disordered" evidence="2">
    <location>
        <begin position="2135"/>
        <end position="2158"/>
    </location>
</feature>
<feature type="compositionally biased region" description="Basic and acidic residues" evidence="2">
    <location>
        <begin position="69"/>
        <end position="82"/>
    </location>
</feature>
<name>A0AAW0W1Z4_CHEQU</name>
<feature type="compositionally biased region" description="Low complexity" evidence="2">
    <location>
        <begin position="416"/>
        <end position="442"/>
    </location>
</feature>
<organism evidence="6 7">
    <name type="scientific">Cherax quadricarinatus</name>
    <name type="common">Australian red claw crayfish</name>
    <dbReference type="NCBI Taxonomy" id="27406"/>
    <lineage>
        <taxon>Eukaryota</taxon>
        <taxon>Metazoa</taxon>
        <taxon>Ecdysozoa</taxon>
        <taxon>Arthropoda</taxon>
        <taxon>Crustacea</taxon>
        <taxon>Multicrustacea</taxon>
        <taxon>Malacostraca</taxon>
        <taxon>Eumalacostraca</taxon>
        <taxon>Eucarida</taxon>
        <taxon>Decapoda</taxon>
        <taxon>Pleocyemata</taxon>
        <taxon>Astacidea</taxon>
        <taxon>Parastacoidea</taxon>
        <taxon>Parastacidae</taxon>
        <taxon>Cherax</taxon>
    </lineage>
</organism>
<dbReference type="PROSITE" id="PS51232">
    <property type="entry name" value="GBD_FH3"/>
    <property type="match status" value="1"/>
</dbReference>
<dbReference type="Pfam" id="PF24959">
    <property type="entry name" value="FH3_FHOD1-3"/>
    <property type="match status" value="1"/>
</dbReference>
<feature type="region of interest" description="Disordered" evidence="2">
    <location>
        <begin position="922"/>
        <end position="960"/>
    </location>
</feature>
<feature type="domain" description="DAD" evidence="3">
    <location>
        <begin position="2918"/>
        <end position="2950"/>
    </location>
</feature>
<feature type="compositionally biased region" description="Low complexity" evidence="2">
    <location>
        <begin position="1112"/>
        <end position="1122"/>
    </location>
</feature>
<feature type="compositionally biased region" description="Low complexity" evidence="2">
    <location>
        <begin position="799"/>
        <end position="821"/>
    </location>
</feature>
<evidence type="ECO:0000259" key="5">
    <source>
        <dbReference type="PROSITE" id="PS51444"/>
    </source>
</evidence>
<dbReference type="EMBL" id="JARKIK010000089">
    <property type="protein sequence ID" value="KAK8723443.1"/>
    <property type="molecule type" value="Genomic_DNA"/>
</dbReference>
<evidence type="ECO:0000259" key="4">
    <source>
        <dbReference type="PROSITE" id="PS51232"/>
    </source>
</evidence>
<feature type="region of interest" description="Disordered" evidence="2">
    <location>
        <begin position="55"/>
        <end position="299"/>
    </location>
</feature>
<feature type="compositionally biased region" description="Low complexity" evidence="2">
    <location>
        <begin position="1256"/>
        <end position="1284"/>
    </location>
</feature>
<dbReference type="EMBL" id="JARKIK010000089">
    <property type="protein sequence ID" value="KAK8723444.1"/>
    <property type="molecule type" value="Genomic_DNA"/>
</dbReference>
<feature type="compositionally biased region" description="Basic and acidic residues" evidence="2">
    <location>
        <begin position="229"/>
        <end position="254"/>
    </location>
</feature>
<feature type="compositionally biased region" description="Polar residues" evidence="2">
    <location>
        <begin position="1151"/>
        <end position="1163"/>
    </location>
</feature>
<dbReference type="InterPro" id="IPR041387">
    <property type="entry name" value="FHOD1_GBD_N"/>
</dbReference>
<comment type="caution">
    <text evidence="6">The sequence shown here is derived from an EMBL/GenBank/DDBJ whole genome shotgun (WGS) entry which is preliminary data.</text>
</comment>
<evidence type="ECO:0000256" key="2">
    <source>
        <dbReference type="SAM" id="MobiDB-lite"/>
    </source>
</evidence>
<evidence type="ECO:0000313" key="6">
    <source>
        <dbReference type="EMBL" id="KAK8723443.1"/>
    </source>
</evidence>
<keyword evidence="7" id="KW-1185">Reference proteome</keyword>
<sequence>LNSKAVETPSGITIAGAPESTENTADFDLYSGFNPLVLERLRKVSELLELRKNRQSLQEEVDEASNVASREDQSQKCEDHNSGEIMEVSHTNPMKDQETYLEDKYNYGYRTRERENKPSSNNSINKVEERETVRRRRRREDESNKEHELPGESSDVQGFYMLKTFEELVAERRKRRSKRLEESEKHESQAEEKPVPSRRTRQVEHCSGDKDSQVKETGETITARRRRRLTEDSSQTRDSQSKDVNSKDYEEIFARRRQLRSRRLEGDSSQVDEDRPVVSHTQEEQTLGHNREADKQYQEIFERRRRIRRQRYAEMRMSDENLQHSGSSPREDARTSPSCEVSTSSRVSNTDGVYTQQTLAQQHSVTCLQPSTVEATRTPVHSDSDDSDSDDSDSDDSEASLSGHTHNDKCDDKLLNEQNHLENQLSTPTYSSGRYGSSNNSNTAGVPTVSYRAALTRDLSASQERLPTGYSSDVNKTGYSSGTGGGSYRSGYTADTTASKGSSSPSAVGTLSSKFDESKPSSPSTRIRPTSLATTTSNNSSSTTNTAAAAPSSSIYNNNLSTPTSLPPSRLSRDSSRSESGGRSPGGTAYTSRLTSSTNFDRSGYNSDAKSGYGSELNRSGYGSGYGSGSGNYTSRYSYSRSNSYMKDTEPNSTTGNYRPTYSRENSFLGSDTGSGSGWRSRVYGNSAETTTSTRARTRDLNNLSENVPVSSLSHDINTSKEVETAKPVCKDTINKLTKDEGKSAEPPSPNAVRVFPVLTPNDNLKNKAPADFSSAAESSDEEDQKVNDRLDTDKTKDSTTTYSKSTTTSTLTTTSSPSTTSRAFRHLAAVPALPSKPTTSVTSGLAAPPPFKLSTRFSTSTTDSLPASSTTSKWLRDKEEAPVTTAVTRVTTTATTTVTSATTTATTTVTSATTTATTCSRGNLSVGDGSLKSTSPLPPRSPVLGANKTSAALPASERKGDLGIANKDCRKSVLNMDIKPNDTDVMRRQQEEKREELRRLRRQRGNEDDSKSSHRPPTGSIRTRPGPKVEEVGRQRSRGSGSDLSKTSSQTKVVEEDESSSDEEDKRDDKVPLEKTLSKTKVVERRHSKGMVDAMRRSGSMRHFRQSPQASKTSTSNSSSSDSEEEVPVVTVVLKCRRRQTTRDEALGSSGENQSRPSSRTSPRVIKRGSSDNVLESNRSCNNSSSNLVGRRSRNSSQATVESTSRNSSSSNLAKSLSGNNSRSGMGEIEKSRSSSRSSILGEKKLSLGPDIDIGESSRSGSSSKIGVKKTLSNHSSSNLSKTKSSDKFRTSSSSIKQFKDKNAGDRSISSDSESSSTSDDSSESAGEEGHFFSLTKSRSMKKSRSSLSKFPVNLSEEKPKLEELGTRTSPDGKEHVSRTNSDTNLQVTSPCDNVDEDGDEELKPFSWPVDSSASKTDLTELYKKCDKLAASNKSVSELGTFEWPSESPPLSRAPRYQNIENDTPTQTGASRSSSKGNIEKSSSLEPFEWQSGSPELPRKKLDDTADSASELATFEWPSGSPVLHINKKVEQEEQDTFTWPSGSPELYISKKDKPGEQNTQEEKNGFIWPENSPELPRKTVYHNAYESETETELAWSDENGDASKSHMPQVAEETEEEYNFEWPSSPELSRKKPSAYGYSDPYDTQVETEGFEWPSSPEMPRMKNPNFISFTEDIDNLLSNGMEDNFDKMEEVMGYSPPPEEEAKVNSESSIQDGKVEEEEKMEDENEENAEEKKKSLRERARRNLSLFIGKLTNIDEILGTVLQPLSSAATSIVNTTPKSEDDDTSLKEVAASEVKVHDAKANRAQIHHNLEEYDASAVIVREKEKREALRAEIITAVKAGLDDATLQVYRDGDYGTYLDLESSLAEQAEDIDGLTESKKNAIILRTQLSVRVHAIIEKLLNSEGRELRRALFSLKQIFQDDKDLVHAFVQNDGLTCLIKVGSSADQNYQNYILRALGQVMLYVDGMNGVMEHQETIQWLYSLISSKYRLVVKTALKLLLVFVEYTESNALILVNAIETIDSSRGDLPWTTIVRLLEGRDSLDMELLTFAMTLVNKTLNGIPDQDTYYDQTDYLEEQGIETLIAKYMHRPDSDLDLLQQFTIYEAVLAYEDGDDICRTCTIDPTIRQAPRICSADRDSINRRKSRRHQDSPSPSKIKKVKNLGVNLESGGGRQSSSDEDHVTVININGDSFGIPQDDLSGIKHADAGVTPALRRRRERAERHRTFINEQEIINETRRGSQSSDSNVEDENRKNCEISGLKKQASWMMNMMYGKRDDEEGTGRRESLSNIQNIASRISSLQDKENVDNNMRLPIEINSGASVKELQEKMINSSSGQVSEGDKQGCKGDINERITKIKEVLSPKKSENDIQWELLIKHLNRPLTLCDLDFTDLTSDDDRLITETQTPGVPPPPPPPPVGVPLPPGAPPPPPPPSGVPPAPGMPPAPPAPPAPPSSVEDSQSQESSQLKIKKTKKTIKLFWKEVREDPRIHNTTVWDKIEHIPIDTQKLEHLFESRAKDLIAKKQQEQKGVKELIVLDPKRSNVINIGMTKLPPPRTIKTAILKMDSSIINREGIEKLLTTMLPTPEEKHKIQEAAICNPELPLGSAEQFLMMLSSISELPARLKLWIFKLDYENMEKEVAEPLMDLKQGTEDLQKNRTFKIILSVLLSIGNFLNGTECRGFQIEYLSKVPEVKDTVHKHSLLHHLCHMVIEKYSDTSDLYSEIGSITRASKVDFEELSNNIAKMEVDCKESWDHLKAIAKHDGPTQIKLKMSEFLADCAERIIVLGIIYQRVMTRFQRFLVWLGSPLHLAQDIKVQQVCSTISEFALEYRTCRERVLQQIQKKANHRERNKTRGKMIMEMEKFKRQTKEEKADCDLRQLLNYSDVSDTETIRGKNTWRRTRESKARSRGEESMAEMMADGDDALLDSLVKTATQGPSSRSTPRDRKRSRHADRKSLKRSRTRDRNLINELEALQQVQELHVD</sequence>
<feature type="compositionally biased region" description="Basic and acidic residues" evidence="2">
    <location>
        <begin position="2899"/>
        <end position="2911"/>
    </location>
</feature>
<accession>A0AAW0W1Z4</accession>
<feature type="compositionally biased region" description="Polar residues" evidence="2">
    <location>
        <begin position="2230"/>
        <end position="2246"/>
    </location>
</feature>
<dbReference type="InterPro" id="IPR056771">
    <property type="entry name" value="FH3_FHOD1-3-like"/>
</dbReference>
<feature type="compositionally biased region" description="Basic and acidic residues" evidence="2">
    <location>
        <begin position="405"/>
        <end position="415"/>
    </location>
</feature>
<feature type="compositionally biased region" description="Basic and acidic residues" evidence="2">
    <location>
        <begin position="1550"/>
        <end position="1566"/>
    </location>
</feature>
<keyword evidence="1" id="KW-0009">Actin-binding</keyword>
<feature type="compositionally biased region" description="Polar residues" evidence="2">
    <location>
        <begin position="460"/>
        <end position="475"/>
    </location>
</feature>
<evidence type="ECO:0000313" key="7">
    <source>
        <dbReference type="Proteomes" id="UP001445076"/>
    </source>
</evidence>
<feature type="compositionally biased region" description="Polar residues" evidence="2">
    <location>
        <begin position="2931"/>
        <end position="2940"/>
    </location>
</feature>
<dbReference type="PANTHER" id="PTHR45920">
    <property type="entry name" value="FORMIN HOMOLOGY 2 DOMAIN CONTAINING, ISOFORM I"/>
    <property type="match status" value="1"/>
</dbReference>
<feature type="compositionally biased region" description="Polar residues" evidence="2">
    <location>
        <begin position="651"/>
        <end position="674"/>
    </location>
</feature>
<dbReference type="Gene3D" id="1.20.58.2220">
    <property type="entry name" value="Formin, FH2 domain"/>
    <property type="match status" value="1"/>
</dbReference>
<feature type="compositionally biased region" description="Basic and acidic residues" evidence="2">
    <location>
        <begin position="1068"/>
        <end position="1086"/>
    </location>
</feature>
<feature type="compositionally biased region" description="Basic and acidic residues" evidence="2">
    <location>
        <begin position="139"/>
        <end position="150"/>
    </location>
</feature>
<feature type="region of interest" description="Disordered" evidence="2">
    <location>
        <begin position="1693"/>
        <end position="1739"/>
    </location>
</feature>
<feature type="region of interest" description="Disordered" evidence="2">
    <location>
        <begin position="1434"/>
        <end position="1644"/>
    </location>
</feature>
<dbReference type="PROSITE" id="PS51231">
    <property type="entry name" value="DAD"/>
    <property type="match status" value="1"/>
</dbReference>
<feature type="compositionally biased region" description="Basic and acidic residues" evidence="2">
    <location>
        <begin position="289"/>
        <end position="299"/>
    </location>
</feature>
<gene>
    <name evidence="6" type="ORF">OTU49_011711</name>
</gene>
<dbReference type="GO" id="GO:0005856">
    <property type="term" value="C:cytoskeleton"/>
    <property type="evidence" value="ECO:0007669"/>
    <property type="project" value="TreeGrafter"/>
</dbReference>
<evidence type="ECO:0000259" key="3">
    <source>
        <dbReference type="PROSITE" id="PS51231"/>
    </source>
</evidence>
<feature type="region of interest" description="Disordered" evidence="2">
    <location>
        <begin position="2931"/>
        <end position="2965"/>
    </location>
</feature>
<feature type="compositionally biased region" description="Pro residues" evidence="2">
    <location>
        <begin position="2408"/>
        <end position="2453"/>
    </location>
</feature>
<feature type="region of interest" description="Disordered" evidence="2">
    <location>
        <begin position="739"/>
        <end position="821"/>
    </location>
</feature>
<reference evidence="6 7" key="1">
    <citation type="journal article" date="2024" name="BMC Genomics">
        <title>Genome assembly of redclaw crayfish (Cherax quadricarinatus) provides insights into its immune adaptation and hypoxia tolerance.</title>
        <authorList>
            <person name="Liu Z."/>
            <person name="Zheng J."/>
            <person name="Li H."/>
            <person name="Fang K."/>
            <person name="Wang S."/>
            <person name="He J."/>
            <person name="Zhou D."/>
            <person name="Weng S."/>
            <person name="Chi M."/>
            <person name="Gu Z."/>
            <person name="He J."/>
            <person name="Li F."/>
            <person name="Wang M."/>
        </authorList>
    </citation>
    <scope>NUCLEOTIDE SEQUENCE [LARGE SCALE GENOMIC DNA]</scope>
    <source>
        <strain evidence="6">ZL_2023a</strain>
    </source>
</reference>
<feature type="compositionally biased region" description="Polar residues" evidence="2">
    <location>
        <begin position="1380"/>
        <end position="1393"/>
    </location>
</feature>
<feature type="compositionally biased region" description="Low complexity" evidence="2">
    <location>
        <begin position="1472"/>
        <end position="1485"/>
    </location>
</feature>
<feature type="compositionally biased region" description="Basic and acidic residues" evidence="2">
    <location>
        <begin position="312"/>
        <end position="322"/>
    </location>
</feature>
<dbReference type="InterPro" id="IPR015425">
    <property type="entry name" value="FH2_Formin"/>
</dbReference>
<feature type="region of interest" description="Disordered" evidence="2">
    <location>
        <begin position="976"/>
        <end position="1416"/>
    </location>
</feature>
<feature type="compositionally biased region" description="Low complexity" evidence="2">
    <location>
        <begin position="1307"/>
        <end position="1321"/>
    </location>
</feature>
<feature type="domain" description="GBD/FH3" evidence="4">
    <location>
        <begin position="1836"/>
        <end position="2203"/>
    </location>
</feature>
<feature type="region of interest" description="Disordered" evidence="2">
    <location>
        <begin position="2401"/>
        <end position="2469"/>
    </location>
</feature>
<proteinExistence type="predicted"/>
<feature type="compositionally biased region" description="Low complexity" evidence="2">
    <location>
        <begin position="520"/>
        <end position="570"/>
    </location>
</feature>
<reference evidence="6" key="2">
    <citation type="submission" date="2024-01" db="EMBL/GenBank/DDBJ databases">
        <authorList>
            <person name="He J."/>
            <person name="Wang M."/>
            <person name="Zheng J."/>
            <person name="Liu Z."/>
        </authorList>
    </citation>
    <scope>NUCLEOTIDE SEQUENCE</scope>
    <source>
        <strain evidence="6">ZL_2023a</strain>
        <tissue evidence="6">Muscle</tissue>
    </source>
</reference>
<feature type="region of interest" description="Disordered" evidence="2">
    <location>
        <begin position="312"/>
        <end position="445"/>
    </location>
</feature>
<dbReference type="SUPFAM" id="SSF101447">
    <property type="entry name" value="Formin homology 2 domain (FH2 domain)"/>
    <property type="match status" value="1"/>
</dbReference>
<feature type="compositionally biased region" description="Basic and acidic residues" evidence="2">
    <location>
        <begin position="262"/>
        <end position="283"/>
    </location>
</feature>
<dbReference type="Pfam" id="PF02181">
    <property type="entry name" value="FH2"/>
    <property type="match status" value="1"/>
</dbReference>
<dbReference type="GO" id="GO:0051015">
    <property type="term" value="F:actin filament binding"/>
    <property type="evidence" value="ECO:0007669"/>
    <property type="project" value="TreeGrafter"/>
</dbReference>
<dbReference type="InterPro" id="IPR016024">
    <property type="entry name" value="ARM-type_fold"/>
</dbReference>
<feature type="region of interest" description="Disordered" evidence="2">
    <location>
        <begin position="1"/>
        <end position="24"/>
    </location>
</feature>
<dbReference type="Proteomes" id="UP001445076">
    <property type="component" value="Unassembled WGS sequence"/>
</dbReference>
<dbReference type="GO" id="GO:0030866">
    <property type="term" value="P:cortical actin cytoskeleton organization"/>
    <property type="evidence" value="ECO:0007669"/>
    <property type="project" value="TreeGrafter"/>
</dbReference>
<feature type="compositionally biased region" description="Polar residues" evidence="2">
    <location>
        <begin position="589"/>
        <end position="609"/>
    </location>
</feature>
<feature type="compositionally biased region" description="Basic residues" evidence="2">
    <location>
        <begin position="2944"/>
        <end position="2961"/>
    </location>
</feature>
<feature type="compositionally biased region" description="Acidic residues" evidence="2">
    <location>
        <begin position="1056"/>
        <end position="1067"/>
    </location>
</feature>
<feature type="region of interest" description="Disordered" evidence="2">
    <location>
        <begin position="460"/>
        <end position="698"/>
    </location>
</feature>
<dbReference type="Pfam" id="PF18382">
    <property type="entry name" value="Formin_GBD_N"/>
    <property type="match status" value="1"/>
</dbReference>
<feature type="region of interest" description="Disordered" evidence="2">
    <location>
        <begin position="2230"/>
        <end position="2255"/>
    </location>
</feature>
<dbReference type="PROSITE" id="PS51444">
    <property type="entry name" value="FH2"/>
    <property type="match status" value="1"/>
</dbReference>
<feature type="compositionally biased region" description="Basic and acidic residues" evidence="2">
    <location>
        <begin position="785"/>
        <end position="798"/>
    </location>
</feature>
<feature type="compositionally biased region" description="Basic and acidic residues" evidence="2">
    <location>
        <begin position="980"/>
        <end position="1013"/>
    </location>
</feature>
<feature type="compositionally biased region" description="Low complexity" evidence="2">
    <location>
        <begin position="2454"/>
        <end position="2467"/>
    </location>
</feature>